<accession>A0A9P8K0P2</accession>
<name>A0A9P8K0P2_AURME</name>
<evidence type="ECO:0000313" key="1">
    <source>
        <dbReference type="EMBL" id="KAG9988843.1"/>
    </source>
</evidence>
<keyword evidence="2" id="KW-1185">Reference proteome</keyword>
<dbReference type="PANTHER" id="PTHR44013:SF1">
    <property type="entry name" value="ZINC-TYPE ALCOHOL DEHYDROGENASE-LIKE PROTEIN C16A3.02C"/>
    <property type="match status" value="1"/>
</dbReference>
<protein>
    <submittedName>
        <fullName evidence="1">Uncharacterized protein</fullName>
    </submittedName>
</protein>
<dbReference type="Proteomes" id="UP000729357">
    <property type="component" value="Unassembled WGS sequence"/>
</dbReference>
<dbReference type="SUPFAM" id="SSF51735">
    <property type="entry name" value="NAD(P)-binding Rossmann-fold domains"/>
    <property type="match status" value="1"/>
</dbReference>
<gene>
    <name evidence="1" type="ORF">KCU98_g2317</name>
</gene>
<reference evidence="1" key="1">
    <citation type="journal article" date="2021" name="J Fungi (Basel)">
        <title>Virulence traits and population genomics of the black yeast Aureobasidium melanogenum.</title>
        <authorList>
            <person name="Cernosa A."/>
            <person name="Sun X."/>
            <person name="Gostincar C."/>
            <person name="Fang C."/>
            <person name="Gunde-Cimerman N."/>
            <person name="Song Z."/>
        </authorList>
    </citation>
    <scope>NUCLEOTIDE SEQUENCE</scope>
    <source>
        <strain evidence="1">EXF-9298</strain>
    </source>
</reference>
<dbReference type="SUPFAM" id="SSF50129">
    <property type="entry name" value="GroES-like"/>
    <property type="match status" value="1"/>
</dbReference>
<sequence>MQILVKVLTVSLNSVDYKPAETLLQHFTFCKPTTPGPGSVGEVIQAPLGCSYHKEDYVFGTAKNAFAGGMLAEYAIADMCHVVSLGRISPEEGDAIPIAGLTAYQSVIPRVKPRNRILINGGSVTVSCSGRNAELCRSLGAEVIDYTRGTLLQDLKAASSDRKFDLVVDNIYTNPELFWKAHEYTTKDAPYALTPFTASASFIRLFLPTNLKWSKRLKMGDWIIEKQIKVVFDRVVPFEQANRVLERIAFGWTVGKIIVKATGSQYVEKD</sequence>
<dbReference type="Gene3D" id="3.90.180.10">
    <property type="entry name" value="Medium-chain alcohol dehydrogenases, catalytic domain"/>
    <property type="match status" value="2"/>
</dbReference>
<comment type="caution">
    <text evidence="1">The sequence shown here is derived from an EMBL/GenBank/DDBJ whole genome shotgun (WGS) entry which is preliminary data.</text>
</comment>
<dbReference type="PANTHER" id="PTHR44013">
    <property type="entry name" value="ZINC-TYPE ALCOHOL DEHYDROGENASE-LIKE PROTEIN C16A3.02C"/>
    <property type="match status" value="1"/>
</dbReference>
<feature type="non-terminal residue" evidence="1">
    <location>
        <position position="270"/>
    </location>
</feature>
<reference evidence="1" key="2">
    <citation type="submission" date="2021-08" db="EMBL/GenBank/DDBJ databases">
        <authorList>
            <person name="Gostincar C."/>
            <person name="Sun X."/>
            <person name="Song Z."/>
            <person name="Gunde-Cimerman N."/>
        </authorList>
    </citation>
    <scope>NUCLEOTIDE SEQUENCE</scope>
    <source>
        <strain evidence="1">EXF-9298</strain>
    </source>
</reference>
<organism evidence="1 2">
    <name type="scientific">Aureobasidium melanogenum</name>
    <name type="common">Aureobasidium pullulans var. melanogenum</name>
    <dbReference type="NCBI Taxonomy" id="46634"/>
    <lineage>
        <taxon>Eukaryota</taxon>
        <taxon>Fungi</taxon>
        <taxon>Dikarya</taxon>
        <taxon>Ascomycota</taxon>
        <taxon>Pezizomycotina</taxon>
        <taxon>Dothideomycetes</taxon>
        <taxon>Dothideomycetidae</taxon>
        <taxon>Dothideales</taxon>
        <taxon>Saccotheciaceae</taxon>
        <taxon>Aureobasidium</taxon>
    </lineage>
</organism>
<dbReference type="InterPro" id="IPR036291">
    <property type="entry name" value="NAD(P)-bd_dom_sf"/>
</dbReference>
<dbReference type="InterPro" id="IPR011032">
    <property type="entry name" value="GroES-like_sf"/>
</dbReference>
<proteinExistence type="predicted"/>
<evidence type="ECO:0000313" key="2">
    <source>
        <dbReference type="Proteomes" id="UP000729357"/>
    </source>
</evidence>
<dbReference type="Pfam" id="PF13602">
    <property type="entry name" value="ADH_zinc_N_2"/>
    <property type="match status" value="1"/>
</dbReference>
<dbReference type="CDD" id="cd08267">
    <property type="entry name" value="MDR1"/>
    <property type="match status" value="1"/>
</dbReference>
<dbReference type="Gene3D" id="3.40.50.720">
    <property type="entry name" value="NAD(P)-binding Rossmann-like Domain"/>
    <property type="match status" value="2"/>
</dbReference>
<dbReference type="AlphaFoldDB" id="A0A9P8K0P2"/>
<dbReference type="EMBL" id="JAHFXS010000122">
    <property type="protein sequence ID" value="KAG9988843.1"/>
    <property type="molecule type" value="Genomic_DNA"/>
</dbReference>
<dbReference type="InterPro" id="IPR052733">
    <property type="entry name" value="Chloroplast_QOR"/>
</dbReference>